<evidence type="ECO:0000256" key="1">
    <source>
        <dbReference type="ARBA" id="ARBA00005578"/>
    </source>
</evidence>
<dbReference type="PANTHER" id="PTHR46188">
    <property type="entry name" value="BOLA-LIKE PROTEIN 3"/>
    <property type="match status" value="1"/>
</dbReference>
<comment type="similarity">
    <text evidence="1 2">Belongs to the BolA/IbaG family.</text>
</comment>
<dbReference type="SUPFAM" id="SSF82657">
    <property type="entry name" value="BolA-like"/>
    <property type="match status" value="1"/>
</dbReference>
<evidence type="ECO:0000313" key="4">
    <source>
        <dbReference type="Proteomes" id="UP000799538"/>
    </source>
</evidence>
<reference evidence="4" key="1">
    <citation type="journal article" date="2020" name="Stud. Mycol.">
        <title>101 Dothideomycetes genomes: A test case for predicting lifestyles and emergence of pathogens.</title>
        <authorList>
            <person name="Haridas S."/>
            <person name="Albert R."/>
            <person name="Binder M."/>
            <person name="Bloem J."/>
            <person name="LaButti K."/>
            <person name="Salamov A."/>
            <person name="Andreopoulos B."/>
            <person name="Baker S."/>
            <person name="Barry K."/>
            <person name="Bills G."/>
            <person name="Bluhm B."/>
            <person name="Cannon C."/>
            <person name="Castanera R."/>
            <person name="Culley D."/>
            <person name="Daum C."/>
            <person name="Ezra D."/>
            <person name="Gonzalez J."/>
            <person name="Henrissat B."/>
            <person name="Kuo A."/>
            <person name="Liang C."/>
            <person name="Lipzen A."/>
            <person name="Lutzoni F."/>
            <person name="Magnuson J."/>
            <person name="Mondo S."/>
            <person name="Nolan M."/>
            <person name="Ohm R."/>
            <person name="Pangilinan J."/>
            <person name="Park H.-J."/>
            <person name="Ramirez L."/>
            <person name="Alfaro M."/>
            <person name="Sun H."/>
            <person name="Tritt A."/>
            <person name="Yoshinaga Y."/>
            <person name="Zwiers L.-H."/>
            <person name="Turgeon B."/>
            <person name="Goodwin S."/>
            <person name="Spatafora J."/>
            <person name="Crous P."/>
            <person name="Grigoriev I."/>
        </authorList>
    </citation>
    <scope>NUCLEOTIDE SEQUENCE [LARGE SCALE GENOMIC DNA]</scope>
    <source>
        <strain evidence="4">CECT 20119</strain>
    </source>
</reference>
<dbReference type="EMBL" id="ML992508">
    <property type="protein sequence ID" value="KAF2222596.1"/>
    <property type="molecule type" value="Genomic_DNA"/>
</dbReference>
<proteinExistence type="inferred from homology"/>
<dbReference type="InterPro" id="IPR002634">
    <property type="entry name" value="BolA"/>
</dbReference>
<name>A0A6A6GA07_9PEZI</name>
<accession>A0A6A6GA07</accession>
<sequence>MLVAAQPLSRAAPRITRLSLFRNISTSQSKQRLFSPIRLSTPSLFLSRPHIAPVSASSRPYSSASPPAATNLTPDLSHLDEAELKIHSILSEKLKPTELEVRDVSGGCGSMYAINVTSEVFRGLSVIKQHRMVNEALKAEMAGWHGCQVRTRVP</sequence>
<evidence type="ECO:0000256" key="2">
    <source>
        <dbReference type="RuleBase" id="RU003860"/>
    </source>
</evidence>
<dbReference type="Proteomes" id="UP000799538">
    <property type="component" value="Unassembled WGS sequence"/>
</dbReference>
<dbReference type="GO" id="GO:0005759">
    <property type="term" value="C:mitochondrial matrix"/>
    <property type="evidence" value="ECO:0007669"/>
    <property type="project" value="TreeGrafter"/>
</dbReference>
<gene>
    <name evidence="3" type="ORF">BDZ85DRAFT_130029</name>
</gene>
<dbReference type="Gene3D" id="3.30.300.90">
    <property type="entry name" value="BolA-like"/>
    <property type="match status" value="1"/>
</dbReference>
<dbReference type="AlphaFoldDB" id="A0A6A6GA07"/>
<dbReference type="PANTHER" id="PTHR46188:SF1">
    <property type="entry name" value="BOLA-LIKE PROTEIN 3"/>
    <property type="match status" value="1"/>
</dbReference>
<organism evidence="3 4">
    <name type="scientific">Elsinoe ampelina</name>
    <dbReference type="NCBI Taxonomy" id="302913"/>
    <lineage>
        <taxon>Eukaryota</taxon>
        <taxon>Fungi</taxon>
        <taxon>Dikarya</taxon>
        <taxon>Ascomycota</taxon>
        <taxon>Pezizomycotina</taxon>
        <taxon>Dothideomycetes</taxon>
        <taxon>Dothideomycetidae</taxon>
        <taxon>Myriangiales</taxon>
        <taxon>Elsinoaceae</taxon>
        <taxon>Elsinoe</taxon>
    </lineage>
</organism>
<dbReference type="Pfam" id="PF01722">
    <property type="entry name" value="BolA"/>
    <property type="match status" value="1"/>
</dbReference>
<protein>
    <submittedName>
        <fullName evidence="3">Bola-like protein</fullName>
    </submittedName>
</protein>
<dbReference type="OrthoDB" id="203381at2759"/>
<dbReference type="InterPro" id="IPR052275">
    <property type="entry name" value="Mt_Fe-S_assembly_factor"/>
</dbReference>
<dbReference type="InterPro" id="IPR036065">
    <property type="entry name" value="BolA-like_sf"/>
</dbReference>
<evidence type="ECO:0000313" key="3">
    <source>
        <dbReference type="EMBL" id="KAF2222596.1"/>
    </source>
</evidence>
<keyword evidence="4" id="KW-1185">Reference proteome</keyword>